<feature type="domain" description="Brix" evidence="2">
    <location>
        <begin position="61"/>
        <end position="335"/>
    </location>
</feature>
<dbReference type="OMA" id="KDYTVMT"/>
<dbReference type="GO" id="GO:0019843">
    <property type="term" value="F:rRNA binding"/>
    <property type="evidence" value="ECO:0007669"/>
    <property type="project" value="InterPro"/>
</dbReference>
<comment type="caution">
    <text evidence="3">The sequence shown here is derived from an EMBL/GenBank/DDBJ whole genome shotgun (WGS) entry which is preliminary data.</text>
</comment>
<feature type="compositionally biased region" description="Basic and acidic residues" evidence="1">
    <location>
        <begin position="367"/>
        <end position="400"/>
    </location>
</feature>
<reference evidence="3 4" key="1">
    <citation type="submission" date="2015-12" db="EMBL/GenBank/DDBJ databases">
        <title>Dictyostelia acquired genes for synthesis and detection of signals that induce cell-type specialization by lateral gene transfer from prokaryotes.</title>
        <authorList>
            <person name="Gloeckner G."/>
            <person name="Schaap P."/>
        </authorList>
    </citation>
    <scope>NUCLEOTIDE SEQUENCE [LARGE SCALE GENOMIC DNA]</scope>
    <source>
        <strain evidence="3 4">TK</strain>
    </source>
</reference>
<organism evidence="3 4">
    <name type="scientific">Tieghemostelium lacteum</name>
    <name type="common">Slime mold</name>
    <name type="synonym">Dictyostelium lacteum</name>
    <dbReference type="NCBI Taxonomy" id="361077"/>
    <lineage>
        <taxon>Eukaryota</taxon>
        <taxon>Amoebozoa</taxon>
        <taxon>Evosea</taxon>
        <taxon>Eumycetozoa</taxon>
        <taxon>Dictyostelia</taxon>
        <taxon>Dictyosteliales</taxon>
        <taxon>Raperosteliaceae</taxon>
        <taxon>Tieghemostelium</taxon>
    </lineage>
</organism>
<dbReference type="STRING" id="361077.A0A151Z8Z4"/>
<dbReference type="InParanoid" id="A0A151Z8Z4"/>
<dbReference type="InterPro" id="IPR045112">
    <property type="entry name" value="PPAN-like"/>
</dbReference>
<dbReference type="PANTHER" id="PTHR12661:SF5">
    <property type="entry name" value="SUPPRESSOR OF SWI4 1 HOMOLOG"/>
    <property type="match status" value="1"/>
</dbReference>
<dbReference type="GO" id="GO:0030687">
    <property type="term" value="C:preribosome, large subunit precursor"/>
    <property type="evidence" value="ECO:0007669"/>
    <property type="project" value="TreeGrafter"/>
</dbReference>
<feature type="region of interest" description="Disordered" evidence="1">
    <location>
        <begin position="23"/>
        <end position="44"/>
    </location>
</feature>
<dbReference type="Pfam" id="PF04427">
    <property type="entry name" value="Brix"/>
    <property type="match status" value="1"/>
</dbReference>
<dbReference type="FunCoup" id="A0A151Z8Z4">
    <property type="interactions" value="413"/>
</dbReference>
<sequence length="444" mass="50851">MFFIYFKFTLKMSTSMKKYTARIGKKGPMKHPKNNKKGKKVKTLDEEERDAHLDIDQAQVSKSIVYKRGDCNRGIKNLVKDFRRVMEPNTAAKLKEQKTNTTKDFANVAGLFGVTHLVAFSSTDIASYLAVGRLPKGPSTTFKINQYSLQSDISKVKLRPSSFANEYLSSPLVVLNGFGKGTPQLEMVTNMVQSMFPSINVFTLRLSKCKRVVLFNYDKETNEIEFRHYAIKVSDVGVNRSIKRVIQSRIPDISNLNDISDYVLGGMGASESDYEDAGDGQVELSSKSIKSIRENKKLENKLSNLDEPQKKAIKLEEIGPRMNLTLIKVEEDLFKGGVLYHQFVHKTDEQKHEIDLKIKEKAIEKERRKKDQEANVEKKKSKKDGKDNKRKYLDDESKFSDDDDEEWYRKEIGEDPDETFKSSSNNNSRGASHPRFKKKFKSKH</sequence>
<gene>
    <name evidence="3" type="ORF">DLAC_08928</name>
</gene>
<protein>
    <submittedName>
        <fullName evidence="3">Brix domain-containing protein</fullName>
    </submittedName>
</protein>
<dbReference type="SMART" id="SM00879">
    <property type="entry name" value="Brix"/>
    <property type="match status" value="1"/>
</dbReference>
<feature type="compositionally biased region" description="Polar residues" evidence="1">
    <location>
        <begin position="421"/>
        <end position="430"/>
    </location>
</feature>
<dbReference type="EMBL" id="LODT01000037">
    <property type="protein sequence ID" value="KYQ90324.1"/>
    <property type="molecule type" value="Genomic_DNA"/>
</dbReference>
<evidence type="ECO:0000313" key="4">
    <source>
        <dbReference type="Proteomes" id="UP000076078"/>
    </source>
</evidence>
<dbReference type="PROSITE" id="PS50833">
    <property type="entry name" value="BRIX"/>
    <property type="match status" value="1"/>
</dbReference>
<evidence type="ECO:0000313" key="3">
    <source>
        <dbReference type="EMBL" id="KYQ90324.1"/>
    </source>
</evidence>
<feature type="compositionally biased region" description="Basic residues" evidence="1">
    <location>
        <begin position="432"/>
        <end position="444"/>
    </location>
</feature>
<dbReference type="InterPro" id="IPR007109">
    <property type="entry name" value="Brix"/>
</dbReference>
<dbReference type="GO" id="GO:0006364">
    <property type="term" value="P:rRNA processing"/>
    <property type="evidence" value="ECO:0007669"/>
    <property type="project" value="InterPro"/>
</dbReference>
<accession>A0A151Z8Z4</accession>
<proteinExistence type="predicted"/>
<dbReference type="AlphaFoldDB" id="A0A151Z8Z4"/>
<dbReference type="Proteomes" id="UP000076078">
    <property type="component" value="Unassembled WGS sequence"/>
</dbReference>
<evidence type="ECO:0000259" key="2">
    <source>
        <dbReference type="PROSITE" id="PS50833"/>
    </source>
</evidence>
<evidence type="ECO:0000256" key="1">
    <source>
        <dbReference type="SAM" id="MobiDB-lite"/>
    </source>
</evidence>
<dbReference type="OrthoDB" id="10261452at2759"/>
<dbReference type="PANTHER" id="PTHR12661">
    <property type="entry name" value="PETER PAN-RELATED"/>
    <property type="match status" value="1"/>
</dbReference>
<feature type="region of interest" description="Disordered" evidence="1">
    <location>
        <begin position="367"/>
        <end position="444"/>
    </location>
</feature>
<keyword evidence="4" id="KW-1185">Reference proteome</keyword>
<dbReference type="GO" id="GO:0000027">
    <property type="term" value="P:ribosomal large subunit assembly"/>
    <property type="evidence" value="ECO:0007669"/>
    <property type="project" value="TreeGrafter"/>
</dbReference>
<name>A0A151Z8Z4_TIELA</name>
<feature type="compositionally biased region" description="Basic residues" evidence="1">
    <location>
        <begin position="23"/>
        <end position="41"/>
    </location>
</feature>